<protein>
    <submittedName>
        <fullName evidence="1">Uncharacterized protein MANES_10G135100</fullName>
    </submittedName>
</protein>
<reference evidence="1" key="1">
    <citation type="submission" date="2018-02" db="EMBL/GenBank/DDBJ databases">
        <title>Rhizophora mucronata_Transcriptome.</title>
        <authorList>
            <person name="Meera S.P."/>
            <person name="Sreeshan A."/>
            <person name="Augustine A."/>
        </authorList>
    </citation>
    <scope>NUCLEOTIDE SEQUENCE</scope>
    <source>
        <tissue evidence="1">Leaf</tissue>
    </source>
</reference>
<organism evidence="1">
    <name type="scientific">Rhizophora mucronata</name>
    <name type="common">Asiatic mangrove</name>
    <dbReference type="NCBI Taxonomy" id="61149"/>
    <lineage>
        <taxon>Eukaryota</taxon>
        <taxon>Viridiplantae</taxon>
        <taxon>Streptophyta</taxon>
        <taxon>Embryophyta</taxon>
        <taxon>Tracheophyta</taxon>
        <taxon>Spermatophyta</taxon>
        <taxon>Magnoliopsida</taxon>
        <taxon>eudicotyledons</taxon>
        <taxon>Gunneridae</taxon>
        <taxon>Pentapetalae</taxon>
        <taxon>rosids</taxon>
        <taxon>fabids</taxon>
        <taxon>Malpighiales</taxon>
        <taxon>Rhizophoraceae</taxon>
        <taxon>Rhizophora</taxon>
    </lineage>
</organism>
<dbReference type="EMBL" id="GGEC01051374">
    <property type="protein sequence ID" value="MBX31858.1"/>
    <property type="molecule type" value="Transcribed_RNA"/>
</dbReference>
<sequence length="85" mass="9465">MLAVELKELSTTFAMVPAAKYGASGDSANCADLPTDFIDDIIKIKKKNNKKPIHKISKNLQGRSDSVRCGFIIETELREIKKKEL</sequence>
<accession>A0A2P2MNS1</accession>
<name>A0A2P2MNS1_RHIMU</name>
<dbReference type="AlphaFoldDB" id="A0A2P2MNS1"/>
<evidence type="ECO:0000313" key="1">
    <source>
        <dbReference type="EMBL" id="MBX31858.1"/>
    </source>
</evidence>
<proteinExistence type="predicted"/>